<dbReference type="AlphaFoldDB" id="A0A447KPS4"/>
<evidence type="ECO:0000313" key="2">
    <source>
        <dbReference type="EMBL" id="VDZ55659.1"/>
    </source>
</evidence>
<keyword evidence="1" id="KW-0812">Transmembrane</keyword>
<dbReference type="EMBL" id="LR134117">
    <property type="protein sequence ID" value="VDZ55659.1"/>
    <property type="molecule type" value="Genomic_DNA"/>
</dbReference>
<dbReference type="Proteomes" id="UP000281391">
    <property type="component" value="Chromosome"/>
</dbReference>
<dbReference type="KEGG" id="sof:NCTC11214_01819"/>
<gene>
    <name evidence="2" type="ORF">NCTC11214_01819</name>
</gene>
<evidence type="ECO:0000256" key="1">
    <source>
        <dbReference type="SAM" id="Phobius"/>
    </source>
</evidence>
<keyword evidence="1" id="KW-1133">Transmembrane helix</keyword>
<sequence length="109" mass="12776">MKFAILISVIIFAGFFGYLAHLFYRDHKIETQGRTLLARVEEVHYRSSNDNGTVNIRYRLSWQEQGVTREVEGKDTIPAFYSSKVQQGSEVTIRYLDDQHVAFVFDQRR</sequence>
<feature type="transmembrane region" description="Helical" evidence="1">
    <location>
        <begin position="6"/>
        <end position="24"/>
    </location>
</feature>
<evidence type="ECO:0008006" key="4">
    <source>
        <dbReference type="Google" id="ProtNLM"/>
    </source>
</evidence>
<keyword evidence="1" id="KW-0472">Membrane</keyword>
<dbReference type="RefSeq" id="WP_004957112.1">
    <property type="nucleotide sequence ID" value="NZ_JAEKCK010000007.1"/>
</dbReference>
<organism evidence="2 3">
    <name type="scientific">Serratia odorifera</name>
    <dbReference type="NCBI Taxonomy" id="618"/>
    <lineage>
        <taxon>Bacteria</taxon>
        <taxon>Pseudomonadati</taxon>
        <taxon>Pseudomonadota</taxon>
        <taxon>Gammaproteobacteria</taxon>
        <taxon>Enterobacterales</taxon>
        <taxon>Yersiniaceae</taxon>
        <taxon>Serratia</taxon>
    </lineage>
</organism>
<accession>A0A447KPS4</accession>
<reference evidence="2 3" key="1">
    <citation type="submission" date="2018-12" db="EMBL/GenBank/DDBJ databases">
        <authorList>
            <consortium name="Pathogen Informatics"/>
        </authorList>
    </citation>
    <scope>NUCLEOTIDE SEQUENCE [LARGE SCALE GENOMIC DNA]</scope>
    <source>
        <strain evidence="2 3">NCTC11214</strain>
    </source>
</reference>
<protein>
    <recommendedName>
        <fullName evidence="4">DUF3592 domain-containing protein</fullName>
    </recommendedName>
</protein>
<proteinExistence type="predicted"/>
<evidence type="ECO:0000313" key="3">
    <source>
        <dbReference type="Proteomes" id="UP000281391"/>
    </source>
</evidence>
<name>A0A447KPS4_SEROD</name>